<evidence type="ECO:0000313" key="1">
    <source>
        <dbReference type="EMBL" id="KAK7107802.1"/>
    </source>
</evidence>
<proteinExistence type="predicted"/>
<name>A0AAN9BLP3_9CAEN</name>
<dbReference type="Proteomes" id="UP001374579">
    <property type="component" value="Unassembled WGS sequence"/>
</dbReference>
<dbReference type="EMBL" id="JBAMIC010000004">
    <property type="protein sequence ID" value="KAK7107802.1"/>
    <property type="molecule type" value="Genomic_DNA"/>
</dbReference>
<reference evidence="1 2" key="1">
    <citation type="submission" date="2024-02" db="EMBL/GenBank/DDBJ databases">
        <title>Chromosome-scale genome assembly of the rough periwinkle Littorina saxatilis.</title>
        <authorList>
            <person name="De Jode A."/>
            <person name="Faria R."/>
            <person name="Formenti G."/>
            <person name="Sims Y."/>
            <person name="Smith T.P."/>
            <person name="Tracey A."/>
            <person name="Wood J.M.D."/>
            <person name="Zagrodzka Z.B."/>
            <person name="Johannesson K."/>
            <person name="Butlin R.K."/>
            <person name="Leder E.H."/>
        </authorList>
    </citation>
    <scope>NUCLEOTIDE SEQUENCE [LARGE SCALE GENOMIC DNA]</scope>
    <source>
        <strain evidence="1">Snail1</strain>
        <tissue evidence="1">Muscle</tissue>
    </source>
</reference>
<organism evidence="1 2">
    <name type="scientific">Littorina saxatilis</name>
    <dbReference type="NCBI Taxonomy" id="31220"/>
    <lineage>
        <taxon>Eukaryota</taxon>
        <taxon>Metazoa</taxon>
        <taxon>Spiralia</taxon>
        <taxon>Lophotrochozoa</taxon>
        <taxon>Mollusca</taxon>
        <taxon>Gastropoda</taxon>
        <taxon>Caenogastropoda</taxon>
        <taxon>Littorinimorpha</taxon>
        <taxon>Littorinoidea</taxon>
        <taxon>Littorinidae</taxon>
        <taxon>Littorina</taxon>
    </lineage>
</organism>
<gene>
    <name evidence="1" type="ORF">V1264_015653</name>
</gene>
<sequence>MGDSDLDRFMKESRRSYNECKVKNSARRNSLMKKTHGIEVEHKMAAAELSREQRHLREQLKHMQIERTKTAIISSMRDGKS</sequence>
<evidence type="ECO:0000313" key="2">
    <source>
        <dbReference type="Proteomes" id="UP001374579"/>
    </source>
</evidence>
<dbReference type="AlphaFoldDB" id="A0AAN9BLP3"/>
<accession>A0AAN9BLP3</accession>
<comment type="caution">
    <text evidence="1">The sequence shown here is derived from an EMBL/GenBank/DDBJ whole genome shotgun (WGS) entry which is preliminary data.</text>
</comment>
<protein>
    <submittedName>
        <fullName evidence="1">Uncharacterized protein</fullName>
    </submittedName>
</protein>
<keyword evidence="2" id="KW-1185">Reference proteome</keyword>